<sequence>MRQKAANQMTKKNFILYKGHTGWKIKTRLFGTLLVSLSAVAIAESTGTVDVHAATETPSAEVSSSSAPKTTGTAVIGASSSAAPASEAAAPAAPKTSEAAPESVAPKTSSAAAAPESVAPKASEAAPAPESVAPKASEAAPAPESVAPKASEAAPAPEPVAPKASEATPAPEVAAPKVSEAVPAGQEAGYNQLFYLASMRSVVPESLSLNDAAADTPTDKQYQTLTPGQTVKVGNTDESGVTLSGSQIKDHFIDTVESRSKANLQPNGTLNKVVVPIGDDGSVKLTDKVSHIVYSGSGLKMPTTGHQVAHVSFEHEIDFNHDFNMKGALGIGTVTSGGADSVGIIFAPGDPAKATTGQLGGQLGLGSLDNAFGFVYDDYSNSDLKDPGNGAYFGWRTTDANGTLQGVESADSWKAASDLSLNPRETTPLNDFTTNYVAATQTLSVTIGGATFSRQIKDITTGYSISIAASTGDSYNDYSARIDSFTYTPKTASVDVTVADSTPGDTPVSTKTPVTANIGDTISVFSTKAAAERAVAADPTLDPNLVTVIPASTTSNVYVVDGDQTAKSNGTVHYINDDSSIADGAYYSYKVTGDASQAFSLPISQAFTANVTPVDSVTEDPIPGMDPIQVTTVAGKSVVIQVPGYTPVTVALDAPATGETVANDIVKINTSTTPSTETDVANPIEHYYTATGETMDGTKVTTNATVGTNQSVTDTLNATPIGEDGKAITAGSTPAYTWSTVSNAAATDSTNSTAPQDTKSILVPTKATLDKWLQKATDNQAKADDYQKKTQAIYDKFVGLTGITQEQKDAAKKLLDSVNDMYTDLSTSNATAKAALQAAEDSTDPETIFEKGQAGYSALANMDDTMTTFQNDLDNLTTTNDAAVASLATFVSWSKDYGQDLGYPDVTVGTNFGATLTADQKAGFDNPAFYYYVSATDSDTHVTPKDAGTYYFKLTDAGRTYLKSLTTNTNAGLYTSAALTINPVDAKPTITNTSLQYGGVDGKLAGVKYDLGTVAGDNDPRLNLTQDDFEIDDADGKVAVNQLQVGGKYTIRYSDAAQTALKDDKNYNFDTFGTATLTVTARPVTIAAANVSKTYDDGSTKPVLSLDNNSVKAAMVNGDDVSTLGVRLTRVTGEDAGTYAITGTATANKNYDVTINQGTFIIVPKPITVQANNVAADYDGTPYQVDQLGFAIANGDKLAGTDTPADLKVTLTPTAETNAGTYAIKGSSAAKDYDVTVLDGTLTIAQKAASVNVKDATVGYGDALPTFAVTNSDTGLKTTLDNTDFEIFDNKTNAVATGQLQAGGDYTIRLTQAAQDDLKTSNPNYNLSFGENTLTVTQRAITVHIEDGGKDYGVATDPALTFTIPATTATGEANGTLVAPDTKDNLGVTLTRETGDNAGTYKITGTAATDGNYKVFFENEGAFTIAPIAGTATVADASVVYGNNLPANISVTVNGTASELSSSNFEIVDATKTVVSADRLPAGGKYALQLTATAQDALSKANPNYALKFVAGGLTVTKRPITVKINDVTTTYDGAVHGANGFSIAADDKLANGDSESALGVTLTPISKTDAGTYAITGNAVSANYDVTLEDGTLKIDQADGNVAVTGTNVVYGNSLPSLSVSVNGATASELSADNFEIVDTKTKSVVTADKLQAGGSYTVQLTKTAQDALSKTNSNYKLSFGTDALTVVKKPITVQINNVDTPYDGTVHGANGFSIAATDKLANGDSDAALGVTLNPISETNVGTYAITGKADSTNYDVTLKDGTLKIDQADGNVAVKGTSVTYGDSLPSLLISVNGATASELSADNFEIVNTDTKAVVTADKLQAGGSYTVQLTKTAQDNLSKANGNYNLSFGTDALTVTKKPITVKINDVTATYDGKAHGANGFSIAATDKLANGDSEDALGVTLNSISETNAGTYAITGNANSANYKVTLENGALKIFQVAASVAVGDANSTYDDPSLPQLTATVTGPDVTIEQTDFEIIDNATGKSVVAADLQAGGNYTIQLTQAAKTRLADDNPNYDFTDFGTGTLTVAKRTVTVTVDNQAMNAGDPIPENQSTVVVDGSPVHVQPQLDLSYEEPDGKEVGTYAIGAKSANSNYALTVVPGQLKVLGNVVGPDGSTTITEKDSAGNVVKIDKKWPDGSQTTYVNDPATGNKTVTEQKNGAQVDQQDLTPGSKVTLSDGEGTNTSTVVALDPTTNLPVFEHDTTQTAVDGTITTKDTNGNVVKVVKPWTDDSQTTYTYDPMTGKRTVTDQKDSQTVAEKDLEPKDTQATLSAGDVETIVDAGKPGSQPTFEHNTTATTKDDAGNVTATTKDDAGNVIKVTKNWADGNQTDYTYDPATGKQSVTEQKDGKTVDSKTITPDAPKVTLSTGDGVETTVDVETPGEQPTFKHDTTQTTGDTTTTKDANGNVIKVVKQWPDDSQTTYTYDPATGDQSVTEQKDGKTVDTQSIAPDGKATLASGDNAKTIVNAGQPGSQPTFEHDTTQTTKDAAGNVTATTKDDAGNVIKVTKQWADGSQTDYTYDPVKKTQTVTEQKGGKIVDTKTITPDSPKATLATGDGVETLVDAEKPGAAPTFKHDTTQTNGDTTITKDANGNVIKAIKQWPDDSQTTYTYDPATGDRNVTEQKSGQTVDQQSIAPDGTKATLKTGDDVQTIVNAGEPGSQPTFEHDTTKVTKDDAGNVTATTKDNSGNVIKVVKQWTDGSQTSYTYDPVEKTQSVTEQKDGKVVDQKTFDKGSTKETLTNGGGVEPLVETFVAVLAPGTEPTFTHNTTQTATDKAGNVTDTTKDAAGNVINVTKQWTDGSKTTYAYDPTTGNGTVTEQKDGKTVDTKTITSDTPKATLSAGDGVDTLVDAGQPGSEPTFAHNTTQTTTDKAGNVTATTKDADGNVINVTKQWTDGGKTTYVYDPTTGNRTVTEEKAGKTVDQKTISPDGTTATLSAGEGIDTLVDAGQPGSEPTFEHDTTQTTKDAAGNVTATTKDADGNVVKVTKQWTDGSQTAYTYDPTTGKQTVTEQKDGKTVDQKTITADAPKTTLKSGDGVESTVTVDKPGTEPTFAHNTTQTATDKTGNVTDTTKDATGNVVKVTKHWTDGSQTAYTYDPATGQQTVTEQKDGQTVDRKAIADGKATLKSGDGVESIVTVDKPGAVPTFAHETTRTVTDKAGNVTDTTKDADGNVVKVTKHWTDGSETDYTYDPTTGNRTVTEQKDGKIVDQQTIAPDGTKATLKSSDGVETIVNAGQPGSQPTFAHDTTQTATDKFGNVTATTKDANGNVIKVTKRWIDGSETIYAYNPATGQRTVTEQNDGKLVDRQTIAPDSSKATLASGDGVETIVHTGQPGSQPTFEHETTQTTKDAAGNVTATTKDTDGDIVKVAKQWTDGSETIYAYDPTTGQRTVAEQRDGKTVDQQTIVSGASAVTLSDGAGGTATVKFAQSADAMPTFTHAPASHSTGVSVPTNNDADKKAVKVTKQWPDGIQVIYTYDPMSGQRTVRELKKGKLVAQRTMASGDVDAILPDGMGGTTTVKFDGSETEPIFTRQLADKINSRKVTSRKKTSKKSLKNAGATRNLQKQAGAAKALLNATGYRSAQAVSAGHAGATAVTERRQSRQQTAQQQANQQETELPQTGQKNESFLAQLGVILLALLITPFVRRRSH</sequence>
<keyword evidence="6" id="KW-1185">Reference proteome</keyword>
<dbReference type="InterPro" id="IPR041277">
    <property type="entry name" value="MBG_Lactobacillales"/>
</dbReference>
<feature type="compositionally biased region" description="Low complexity" evidence="1">
    <location>
        <begin position="86"/>
        <end position="167"/>
    </location>
</feature>
<evidence type="ECO:0008006" key="7">
    <source>
        <dbReference type="Google" id="ProtNLM"/>
    </source>
</evidence>
<feature type="domain" description="MBG" evidence="4">
    <location>
        <begin position="2038"/>
        <end position="2108"/>
    </location>
</feature>
<protein>
    <recommendedName>
        <fullName evidence="7">Gram-positive cocci surface proteins LPxTG domain-containing protein</fullName>
    </recommendedName>
</protein>
<dbReference type="SUPFAM" id="SSF49899">
    <property type="entry name" value="Concanavalin A-like lectins/glucanases"/>
    <property type="match status" value="1"/>
</dbReference>
<feature type="region of interest" description="Disordered" evidence="1">
    <location>
        <begin position="2286"/>
        <end position="2311"/>
    </location>
</feature>
<feature type="compositionally biased region" description="Basic residues" evidence="1">
    <location>
        <begin position="3544"/>
        <end position="3555"/>
    </location>
</feature>
<dbReference type="KEGG" id="lko:ABN16_03425"/>
<feature type="domain" description="MBG" evidence="3">
    <location>
        <begin position="1267"/>
        <end position="1337"/>
    </location>
</feature>
<dbReference type="Gene3D" id="3.10.430.110">
    <property type="match status" value="6"/>
</dbReference>
<feature type="region of interest" description="Disordered" evidence="1">
    <location>
        <begin position="2335"/>
        <end position="2406"/>
    </location>
</feature>
<keyword evidence="2" id="KW-0472">Membrane</keyword>
<feature type="domain" description="MBG" evidence="3">
    <location>
        <begin position="1798"/>
        <end position="1859"/>
    </location>
</feature>
<feature type="transmembrane region" description="Helical" evidence="2">
    <location>
        <begin position="3628"/>
        <end position="3645"/>
    </location>
</feature>
<feature type="region of interest" description="Disordered" evidence="1">
    <location>
        <begin position="86"/>
        <end position="174"/>
    </location>
</feature>
<feature type="domain" description="MBG" evidence="4">
    <location>
        <begin position="1084"/>
        <end position="1160"/>
    </location>
</feature>
<feature type="region of interest" description="Disordered" evidence="1">
    <location>
        <begin position="3033"/>
        <end position="3058"/>
    </location>
</feature>
<feature type="compositionally biased region" description="Polar residues" evidence="1">
    <location>
        <begin position="2429"/>
        <end position="2438"/>
    </location>
</feature>
<keyword evidence="2" id="KW-0812">Transmembrane</keyword>
<name>A0AAC8UUI8_9LACO</name>
<feature type="compositionally biased region" description="Low complexity" evidence="1">
    <location>
        <begin position="2395"/>
        <end position="2406"/>
    </location>
</feature>
<dbReference type="Pfam" id="PF17883">
    <property type="entry name" value="MBG"/>
    <property type="match status" value="4"/>
</dbReference>
<dbReference type="InterPro" id="IPR041286">
    <property type="entry name" value="MBG_2"/>
</dbReference>
<evidence type="ECO:0000313" key="6">
    <source>
        <dbReference type="Proteomes" id="UP000036000"/>
    </source>
</evidence>
<dbReference type="Pfam" id="PF18483">
    <property type="entry name" value="Lectin_L-type_dom"/>
    <property type="match status" value="1"/>
</dbReference>
<feature type="domain" description="MBG" evidence="3">
    <location>
        <begin position="1946"/>
        <end position="2035"/>
    </location>
</feature>
<evidence type="ECO:0000256" key="2">
    <source>
        <dbReference type="SAM" id="Phobius"/>
    </source>
</evidence>
<evidence type="ECO:0000313" key="5">
    <source>
        <dbReference type="EMBL" id="AKP64142.1"/>
    </source>
</evidence>
<dbReference type="EMBL" id="CP012033">
    <property type="protein sequence ID" value="AKP64142.1"/>
    <property type="molecule type" value="Genomic_DNA"/>
</dbReference>
<organism evidence="5 6">
    <name type="scientific">Levilactobacillus koreensis</name>
    <dbReference type="NCBI Taxonomy" id="637971"/>
    <lineage>
        <taxon>Bacteria</taxon>
        <taxon>Bacillati</taxon>
        <taxon>Bacillota</taxon>
        <taxon>Bacilli</taxon>
        <taxon>Lactobacillales</taxon>
        <taxon>Lactobacillaceae</taxon>
        <taxon>Levilactobacillus</taxon>
    </lineage>
</organism>
<dbReference type="Gene3D" id="2.180.10.10">
    <property type="entry name" value="RHS repeat-associated core"/>
    <property type="match status" value="2"/>
</dbReference>
<dbReference type="SUPFAM" id="SSF69304">
    <property type="entry name" value="Tricorn protease N-terminal domain"/>
    <property type="match status" value="1"/>
</dbReference>
<feature type="region of interest" description="Disordered" evidence="1">
    <location>
        <begin position="3591"/>
        <end position="3622"/>
    </location>
</feature>
<dbReference type="Pfam" id="PF18676">
    <property type="entry name" value="MBG_2"/>
    <property type="match status" value="5"/>
</dbReference>
<proteinExistence type="predicted"/>
<feature type="compositionally biased region" description="Polar residues" evidence="1">
    <location>
        <begin position="2290"/>
        <end position="2301"/>
    </location>
</feature>
<accession>A0AAC8UUI8</accession>
<dbReference type="SUPFAM" id="SSF50969">
    <property type="entry name" value="YVTN repeat-like/Quinoprotein amine dehydrogenase"/>
    <property type="match status" value="2"/>
</dbReference>
<feature type="region of interest" description="Disordered" evidence="1">
    <location>
        <begin position="3541"/>
        <end position="3563"/>
    </location>
</feature>
<dbReference type="InterPro" id="IPR013320">
    <property type="entry name" value="ConA-like_dom_sf"/>
</dbReference>
<feature type="domain" description="MBG" evidence="4">
    <location>
        <begin position="1341"/>
        <end position="1423"/>
    </location>
</feature>
<dbReference type="InterPro" id="IPR011044">
    <property type="entry name" value="Quino_amine_DH_bsu"/>
</dbReference>
<evidence type="ECO:0000259" key="4">
    <source>
        <dbReference type="Pfam" id="PF18676"/>
    </source>
</evidence>
<evidence type="ECO:0000259" key="3">
    <source>
        <dbReference type="Pfam" id="PF17883"/>
    </source>
</evidence>
<gene>
    <name evidence="5" type="ORF">ABN16_03425</name>
</gene>
<dbReference type="Proteomes" id="UP000036000">
    <property type="component" value="Chromosome"/>
</dbReference>
<feature type="domain" description="MBG" evidence="4">
    <location>
        <begin position="1521"/>
        <end position="1594"/>
    </location>
</feature>
<feature type="region of interest" description="Disordered" evidence="1">
    <location>
        <begin position="2429"/>
        <end position="2450"/>
    </location>
</feature>
<feature type="compositionally biased region" description="Low complexity" evidence="1">
    <location>
        <begin position="3603"/>
        <end position="3617"/>
    </location>
</feature>
<keyword evidence="2" id="KW-1133">Transmembrane helix</keyword>
<evidence type="ECO:0000256" key="1">
    <source>
        <dbReference type="SAM" id="MobiDB-lite"/>
    </source>
</evidence>
<feature type="domain" description="MBG" evidence="4">
    <location>
        <begin position="1865"/>
        <end position="1938"/>
    </location>
</feature>
<feature type="domain" description="MBG" evidence="3">
    <location>
        <begin position="1432"/>
        <end position="1515"/>
    </location>
</feature>
<reference evidence="5 6" key="1">
    <citation type="submission" date="2015-07" db="EMBL/GenBank/DDBJ databases">
        <title>Lactobacillus korensis/26-25/ whole genome sequencing.</title>
        <authorList>
            <person name="Kim M.K."/>
            <person name="Im W.-T."/>
            <person name="Srinivasan S."/>
            <person name="Lee J.-J."/>
        </authorList>
    </citation>
    <scope>NUCLEOTIDE SEQUENCE [LARGE SCALE GENOMIC DNA]</scope>
    <source>
        <strain evidence="5 6">26-25</strain>
    </source>
</reference>